<keyword evidence="3" id="KW-1185">Reference proteome</keyword>
<evidence type="ECO:0000313" key="2">
    <source>
        <dbReference type="EMBL" id="KAL1131179.1"/>
    </source>
</evidence>
<organism evidence="2 3">
    <name type="scientific">Ranatra chinensis</name>
    <dbReference type="NCBI Taxonomy" id="642074"/>
    <lineage>
        <taxon>Eukaryota</taxon>
        <taxon>Metazoa</taxon>
        <taxon>Ecdysozoa</taxon>
        <taxon>Arthropoda</taxon>
        <taxon>Hexapoda</taxon>
        <taxon>Insecta</taxon>
        <taxon>Pterygota</taxon>
        <taxon>Neoptera</taxon>
        <taxon>Paraneoptera</taxon>
        <taxon>Hemiptera</taxon>
        <taxon>Heteroptera</taxon>
        <taxon>Panheteroptera</taxon>
        <taxon>Nepomorpha</taxon>
        <taxon>Nepidae</taxon>
        <taxon>Ranatrinae</taxon>
        <taxon>Ranatra</taxon>
    </lineage>
</organism>
<gene>
    <name evidence="2" type="ORF">AAG570_012415</name>
</gene>
<name>A0ABD0YKV4_9HEMI</name>
<evidence type="ECO:0000313" key="3">
    <source>
        <dbReference type="Proteomes" id="UP001558652"/>
    </source>
</evidence>
<proteinExistence type="predicted"/>
<reference evidence="2 3" key="1">
    <citation type="submission" date="2024-07" db="EMBL/GenBank/DDBJ databases">
        <title>Chromosome-level genome assembly of the water stick insect Ranatra chinensis (Heteroptera: Nepidae).</title>
        <authorList>
            <person name="Liu X."/>
        </authorList>
    </citation>
    <scope>NUCLEOTIDE SEQUENCE [LARGE SCALE GENOMIC DNA]</scope>
    <source>
        <strain evidence="2">Cailab_2021Rc</strain>
        <tissue evidence="2">Muscle</tissue>
    </source>
</reference>
<accession>A0ABD0YKV4</accession>
<evidence type="ECO:0000256" key="1">
    <source>
        <dbReference type="SAM" id="Coils"/>
    </source>
</evidence>
<dbReference type="AlphaFoldDB" id="A0ABD0YKV4"/>
<dbReference type="Proteomes" id="UP001558652">
    <property type="component" value="Unassembled WGS sequence"/>
</dbReference>
<protein>
    <submittedName>
        <fullName evidence="2">Uncharacterized protein</fullName>
    </submittedName>
</protein>
<comment type="caution">
    <text evidence="2">The sequence shown here is derived from an EMBL/GenBank/DDBJ whole genome shotgun (WGS) entry which is preliminary data.</text>
</comment>
<keyword evidence="1" id="KW-0175">Coiled coil</keyword>
<feature type="coiled-coil region" evidence="1">
    <location>
        <begin position="62"/>
        <end position="89"/>
    </location>
</feature>
<sequence>MLMPSGVGKDLIEIRAELQGVKERRANVLEEVSCLNSKLGITSYPILLRDYKYIDLKYNLVRDQLDSVKRRYNDKCEQLKRLEGKLKKKSHFRGRATKESLDL</sequence>
<dbReference type="EMBL" id="JBFDAA010000007">
    <property type="protein sequence ID" value="KAL1131179.1"/>
    <property type="molecule type" value="Genomic_DNA"/>
</dbReference>